<gene>
    <name evidence="2" type="ORF">DFH08DRAFT_817044</name>
</gene>
<keyword evidence="3" id="KW-1185">Reference proteome</keyword>
<feature type="compositionally biased region" description="Basic residues" evidence="1">
    <location>
        <begin position="256"/>
        <end position="268"/>
    </location>
</feature>
<dbReference type="EMBL" id="JARIHO010000043">
    <property type="protein sequence ID" value="KAJ7325963.1"/>
    <property type="molecule type" value="Genomic_DNA"/>
</dbReference>
<accession>A0AAD6ZJE2</accession>
<protein>
    <submittedName>
        <fullName evidence="2">Uncharacterized protein</fullName>
    </submittedName>
</protein>
<name>A0AAD6ZJE2_9AGAR</name>
<proteinExistence type="predicted"/>
<comment type="caution">
    <text evidence="2">The sequence shown here is derived from an EMBL/GenBank/DDBJ whole genome shotgun (WGS) entry which is preliminary data.</text>
</comment>
<reference evidence="2" key="1">
    <citation type="submission" date="2023-03" db="EMBL/GenBank/DDBJ databases">
        <title>Massive genome expansion in bonnet fungi (Mycena s.s.) driven by repeated elements and novel gene families across ecological guilds.</title>
        <authorList>
            <consortium name="Lawrence Berkeley National Laboratory"/>
            <person name="Harder C.B."/>
            <person name="Miyauchi S."/>
            <person name="Viragh M."/>
            <person name="Kuo A."/>
            <person name="Thoen E."/>
            <person name="Andreopoulos B."/>
            <person name="Lu D."/>
            <person name="Skrede I."/>
            <person name="Drula E."/>
            <person name="Henrissat B."/>
            <person name="Morin E."/>
            <person name="Kohler A."/>
            <person name="Barry K."/>
            <person name="LaButti K."/>
            <person name="Morin E."/>
            <person name="Salamov A."/>
            <person name="Lipzen A."/>
            <person name="Mereny Z."/>
            <person name="Hegedus B."/>
            <person name="Baldrian P."/>
            <person name="Stursova M."/>
            <person name="Weitz H."/>
            <person name="Taylor A."/>
            <person name="Grigoriev I.V."/>
            <person name="Nagy L.G."/>
            <person name="Martin F."/>
            <person name="Kauserud H."/>
        </authorList>
    </citation>
    <scope>NUCLEOTIDE SEQUENCE</scope>
    <source>
        <strain evidence="2">CBHHK002</strain>
    </source>
</reference>
<evidence type="ECO:0000313" key="3">
    <source>
        <dbReference type="Proteomes" id="UP001218218"/>
    </source>
</evidence>
<organism evidence="2 3">
    <name type="scientific">Mycena albidolilacea</name>
    <dbReference type="NCBI Taxonomy" id="1033008"/>
    <lineage>
        <taxon>Eukaryota</taxon>
        <taxon>Fungi</taxon>
        <taxon>Dikarya</taxon>
        <taxon>Basidiomycota</taxon>
        <taxon>Agaricomycotina</taxon>
        <taxon>Agaricomycetes</taxon>
        <taxon>Agaricomycetidae</taxon>
        <taxon>Agaricales</taxon>
        <taxon>Marasmiineae</taxon>
        <taxon>Mycenaceae</taxon>
        <taxon>Mycena</taxon>
    </lineage>
</organism>
<feature type="compositionally biased region" description="Polar residues" evidence="1">
    <location>
        <begin position="144"/>
        <end position="153"/>
    </location>
</feature>
<feature type="region of interest" description="Disordered" evidence="1">
    <location>
        <begin position="256"/>
        <end position="295"/>
    </location>
</feature>
<sequence>MAATTSAGVEGQKTGITATGTGVSVAILNFVPTETGSISRFPDTFHIRATDTAVDTAGSPGPISETFPVTLKQHNFRSDCDYWYYQSLVREIGSNPNRTELNAKFRFRVVGRAGSEEEWRKYGSLARQRHAEHAKQRRRRVEEPQQNTRNHQAPTGAHAHITKAPPPECQGPNFENASLVPTACTANLHYSNSSHQPTTGATSVHMIQHPPPGAPHACRGEEQDEVRDVGEGSRDVHMAFAILAIMEQKEIRACPKKLQRKKGKKKIKGSQMNRELTPPPFSNHSPTSSESSSAFILTPCPSSSGAGVAEGPPFLSGGRRILLRFTMFRRRLDSVAEVRVAESRCGQPITQATHPTVLNIVLDIPIHVIIYLNMLGTNLSVLASEGERERGRGREKGKEECTLIIVSRSSPSSLESPPLNESWSASHPDCSHYYTCSSRSGSCCAASLARRAPPYLLHSPSASRMSCRRGMKDGAGKCEWWGRDGKERRSRMGSNPVRYVHQSCAKKAAWRAGQEPASGKADVLGNAIWMCYVVLDCGGAHDPRAPCPPAAPRQSHAQEPDLLAAAVGVCIASEKALHGFVEEGGLAAIAPGFGVGFVDGQVAHPPPEMEEPPTETGSDLAPRWEGEGQVAVAI</sequence>
<evidence type="ECO:0000256" key="1">
    <source>
        <dbReference type="SAM" id="MobiDB-lite"/>
    </source>
</evidence>
<evidence type="ECO:0000313" key="2">
    <source>
        <dbReference type="EMBL" id="KAJ7325963.1"/>
    </source>
</evidence>
<feature type="compositionally biased region" description="Low complexity" evidence="1">
    <location>
        <begin position="282"/>
        <end position="293"/>
    </location>
</feature>
<feature type="region of interest" description="Disordered" evidence="1">
    <location>
        <begin position="124"/>
        <end position="166"/>
    </location>
</feature>
<dbReference type="AlphaFoldDB" id="A0AAD6ZJE2"/>
<dbReference type="Proteomes" id="UP001218218">
    <property type="component" value="Unassembled WGS sequence"/>
</dbReference>
<feature type="region of interest" description="Disordered" evidence="1">
    <location>
        <begin position="603"/>
        <end position="628"/>
    </location>
</feature>